<dbReference type="EMBL" id="CP104395">
    <property type="protein sequence ID" value="WEL20058.1"/>
    <property type="molecule type" value="Genomic_DNA"/>
</dbReference>
<feature type="transmembrane region" description="Helical" evidence="1">
    <location>
        <begin position="225"/>
        <end position="247"/>
    </location>
</feature>
<dbReference type="CDD" id="cd04179">
    <property type="entry name" value="DPM_DPG-synthase_like"/>
    <property type="match status" value="1"/>
</dbReference>
<dbReference type="SUPFAM" id="SSF53448">
    <property type="entry name" value="Nucleotide-diphospho-sugar transferases"/>
    <property type="match status" value="1"/>
</dbReference>
<dbReference type="Gene3D" id="3.90.550.10">
    <property type="entry name" value="Spore Coat Polysaccharide Biosynthesis Protein SpsA, Chain A"/>
    <property type="match status" value="1"/>
</dbReference>
<protein>
    <submittedName>
        <fullName evidence="3">Glycosyl transferase family 2</fullName>
    </submittedName>
</protein>
<reference evidence="3 4" key="1">
    <citation type="submission" date="2022-09" db="EMBL/GenBank/DDBJ databases">
        <title>Xylan utilization by haloarchaea-nanohaloarchaea associations.</title>
        <authorList>
            <person name="Yakimov M."/>
        </authorList>
    </citation>
    <scope>NUCLEOTIDE SEQUENCE [LARGE SCALE GENOMIC DNA]</scope>
    <source>
        <strain evidence="3 4">SVXNc</strain>
    </source>
</reference>
<evidence type="ECO:0000256" key="1">
    <source>
        <dbReference type="SAM" id="Phobius"/>
    </source>
</evidence>
<dbReference type="Proteomes" id="UP001218034">
    <property type="component" value="Chromosome"/>
</dbReference>
<keyword evidence="4" id="KW-1185">Reference proteome</keyword>
<keyword evidence="3" id="KW-0808">Transferase</keyword>
<dbReference type="GO" id="GO:0016740">
    <property type="term" value="F:transferase activity"/>
    <property type="evidence" value="ECO:0007669"/>
    <property type="project" value="UniProtKB-KW"/>
</dbReference>
<dbReference type="InterPro" id="IPR001173">
    <property type="entry name" value="Glyco_trans_2-like"/>
</dbReference>
<dbReference type="InterPro" id="IPR050256">
    <property type="entry name" value="Glycosyltransferase_2"/>
</dbReference>
<proteinExistence type="predicted"/>
<dbReference type="GeneID" id="90590505"/>
<keyword evidence="1" id="KW-1133">Transmembrane helix</keyword>
<feature type="transmembrane region" description="Helical" evidence="1">
    <location>
        <begin position="259"/>
        <end position="282"/>
    </location>
</feature>
<gene>
    <name evidence="3" type="ORF">SVXNc_1067</name>
</gene>
<feature type="domain" description="Glycosyltransferase 2-like" evidence="2">
    <location>
        <begin position="4"/>
        <end position="160"/>
    </location>
</feature>
<evidence type="ECO:0000259" key="2">
    <source>
        <dbReference type="Pfam" id="PF00535"/>
    </source>
</evidence>
<evidence type="ECO:0000313" key="4">
    <source>
        <dbReference type="Proteomes" id="UP001218034"/>
    </source>
</evidence>
<dbReference type="RefSeq" id="WP_347721885.1">
    <property type="nucleotide sequence ID" value="NZ_CP104395.1"/>
</dbReference>
<keyword evidence="1" id="KW-0472">Membrane</keyword>
<dbReference type="PANTHER" id="PTHR48090">
    <property type="entry name" value="UNDECAPRENYL-PHOSPHATE 4-DEOXY-4-FORMAMIDO-L-ARABINOSE TRANSFERASE-RELATED"/>
    <property type="match status" value="1"/>
</dbReference>
<keyword evidence="1" id="KW-0812">Transmembrane</keyword>
<dbReference type="PANTHER" id="PTHR48090:SF7">
    <property type="entry name" value="RFBJ PROTEIN"/>
    <property type="match status" value="1"/>
</dbReference>
<name>A0ABY8CFP8_9ARCH</name>
<organism evidence="3 4">
    <name type="scientific">Candidatus Nanohalococcus occultus</name>
    <dbReference type="NCBI Taxonomy" id="2978047"/>
    <lineage>
        <taxon>Archaea</taxon>
        <taxon>Candidatus Nanohalarchaeota</taxon>
        <taxon>Candidatus Nanohalarchaeota incertae sedis</taxon>
        <taxon>Candidatus Nanohalococcus</taxon>
    </lineage>
</organism>
<dbReference type="Pfam" id="PF00535">
    <property type="entry name" value="Glycos_transf_2"/>
    <property type="match status" value="1"/>
</dbReference>
<evidence type="ECO:0000313" key="3">
    <source>
        <dbReference type="EMBL" id="WEL20058.1"/>
    </source>
</evidence>
<accession>A0ABY8CFP8</accession>
<dbReference type="InterPro" id="IPR029044">
    <property type="entry name" value="Nucleotide-diphossugar_trans"/>
</dbReference>
<sequence>MIAILIPTLNEGEAIKSVIEKFPSKYRGEEIKKYVIDGDSSDSTVENAEEAGAHVIHQTLDGGKGDAMREILAEVDADYYVMIDGDGTYDPEEVGKLLDPLLDGEAEHVIGARKNREADAIPFFNRIGNWFFNRATSVATGKEVSDMLSGYRAFTRNSIDYYGLTSPGFGIETEMTLSTLESNLPIKEVDINYSERIGESKLHPIEDGWRIFKTLMWSIRDLNPLKFFSGSAFLLLIIASYPSYLVFEQKLATGRVQDLGPVVFSAMLIILAVQLMIFGMLADQIRNTEKRLRMTQK</sequence>